<reference evidence="2" key="1">
    <citation type="submission" date="2021-05" db="EMBL/GenBank/DDBJ databases">
        <authorList>
            <person name="Pietrasiak N."/>
            <person name="Ward R."/>
            <person name="Stajich J.E."/>
            <person name="Kurbessoian T."/>
        </authorList>
    </citation>
    <scope>NUCLEOTIDE SEQUENCE</scope>
    <source>
        <strain evidence="2">CPER-KK1</strain>
    </source>
</reference>
<name>A0A951PRT3_9CYAN</name>
<keyword evidence="2" id="KW-0378">Hydrolase</keyword>
<evidence type="ECO:0000259" key="1">
    <source>
        <dbReference type="Pfam" id="PF05685"/>
    </source>
</evidence>
<keyword evidence="2" id="KW-0255">Endonuclease</keyword>
<dbReference type="EMBL" id="JAHHIF010000044">
    <property type="protein sequence ID" value="MBW4547598.1"/>
    <property type="molecule type" value="Genomic_DNA"/>
</dbReference>
<dbReference type="PANTHER" id="PTHR47152">
    <property type="entry name" value="SLR2084 PROTEIN-RELATED"/>
    <property type="match status" value="1"/>
</dbReference>
<dbReference type="AlphaFoldDB" id="A0A951PRT3"/>
<proteinExistence type="predicted"/>
<evidence type="ECO:0000313" key="3">
    <source>
        <dbReference type="Proteomes" id="UP000753908"/>
    </source>
</evidence>
<reference evidence="2" key="2">
    <citation type="journal article" date="2022" name="Microbiol. Resour. Announc.">
        <title>Metagenome Sequencing to Explore Phylogenomics of Terrestrial Cyanobacteria.</title>
        <authorList>
            <person name="Ward R.D."/>
            <person name="Stajich J.E."/>
            <person name="Johansen J.R."/>
            <person name="Huntemann M."/>
            <person name="Clum A."/>
            <person name="Foster B."/>
            <person name="Foster B."/>
            <person name="Roux S."/>
            <person name="Palaniappan K."/>
            <person name="Varghese N."/>
            <person name="Mukherjee S."/>
            <person name="Reddy T.B.K."/>
            <person name="Daum C."/>
            <person name="Copeland A."/>
            <person name="Chen I.A."/>
            <person name="Ivanova N.N."/>
            <person name="Kyrpides N.C."/>
            <person name="Shapiro N."/>
            <person name="Eloe-Fadrosh E.A."/>
            <person name="Pietrasiak N."/>
        </authorList>
    </citation>
    <scope>NUCLEOTIDE SEQUENCE</scope>
    <source>
        <strain evidence="2">CPER-KK1</strain>
    </source>
</reference>
<accession>A0A951PRT3</accession>
<evidence type="ECO:0000313" key="2">
    <source>
        <dbReference type="EMBL" id="MBW4547598.1"/>
    </source>
</evidence>
<dbReference type="SUPFAM" id="SSF52980">
    <property type="entry name" value="Restriction endonuclease-like"/>
    <property type="match status" value="1"/>
</dbReference>
<dbReference type="CDD" id="cd06260">
    <property type="entry name" value="DUF820-like"/>
    <property type="match status" value="1"/>
</dbReference>
<dbReference type="GO" id="GO:0004519">
    <property type="term" value="F:endonuclease activity"/>
    <property type="evidence" value="ECO:0007669"/>
    <property type="project" value="UniProtKB-KW"/>
</dbReference>
<dbReference type="Pfam" id="PF05685">
    <property type="entry name" value="Uma2"/>
    <property type="match status" value="1"/>
</dbReference>
<comment type="caution">
    <text evidence="2">The sequence shown here is derived from an EMBL/GenBank/DDBJ whole genome shotgun (WGS) entry which is preliminary data.</text>
</comment>
<dbReference type="PANTHER" id="PTHR47152:SF4">
    <property type="entry name" value="SLR0445 PROTEIN"/>
    <property type="match status" value="1"/>
</dbReference>
<keyword evidence="2" id="KW-0540">Nuclease</keyword>
<dbReference type="Proteomes" id="UP000753908">
    <property type="component" value="Unassembled WGS sequence"/>
</dbReference>
<protein>
    <submittedName>
        <fullName evidence="2">Uma2 family endonuclease</fullName>
    </submittedName>
</protein>
<sequence length="199" mass="22703">MTQTPLLNQPSTDQRLIYGGITWQQFKLIQAGFAESPGVRLFYYNDAIEILMPGREHEVFSRLIGFLIGLFCLENNIEFEPTGSMTQEREGEVSVQADESYCFGQSKPTPDLAIEVVFTSGGPNKLQRYQAIGVPEVWFWQDGLFSLYRLRENHYEKISRSEIPELATLDIDLLTRCVLIAQMSRLEAATAFRNARKPN</sequence>
<gene>
    <name evidence="2" type="ORF">KME25_24625</name>
</gene>
<dbReference type="InterPro" id="IPR008538">
    <property type="entry name" value="Uma2"/>
</dbReference>
<organism evidence="2 3">
    <name type="scientific">Symplocastrum torsivum CPER-KK1</name>
    <dbReference type="NCBI Taxonomy" id="450513"/>
    <lineage>
        <taxon>Bacteria</taxon>
        <taxon>Bacillati</taxon>
        <taxon>Cyanobacteriota</taxon>
        <taxon>Cyanophyceae</taxon>
        <taxon>Oscillatoriophycideae</taxon>
        <taxon>Oscillatoriales</taxon>
        <taxon>Microcoleaceae</taxon>
        <taxon>Symplocastrum</taxon>
    </lineage>
</organism>
<dbReference type="InterPro" id="IPR011335">
    <property type="entry name" value="Restrct_endonuc-II-like"/>
</dbReference>
<feature type="domain" description="Putative restriction endonuclease" evidence="1">
    <location>
        <begin position="23"/>
        <end position="166"/>
    </location>
</feature>